<feature type="transmembrane region" description="Helical" evidence="2">
    <location>
        <begin position="79"/>
        <end position="97"/>
    </location>
</feature>
<feature type="region of interest" description="Disordered" evidence="1">
    <location>
        <begin position="1"/>
        <end position="27"/>
    </location>
</feature>
<feature type="compositionally biased region" description="Basic and acidic residues" evidence="1">
    <location>
        <begin position="18"/>
        <end position="27"/>
    </location>
</feature>
<proteinExistence type="predicted"/>
<evidence type="ECO:0000256" key="2">
    <source>
        <dbReference type="SAM" id="Phobius"/>
    </source>
</evidence>
<evidence type="ECO:0000256" key="1">
    <source>
        <dbReference type="SAM" id="MobiDB-lite"/>
    </source>
</evidence>
<evidence type="ECO:0000313" key="3">
    <source>
        <dbReference type="EMBL" id="HIY26621.1"/>
    </source>
</evidence>
<reference evidence="3" key="1">
    <citation type="journal article" date="2021" name="PeerJ">
        <title>Extensive microbial diversity within the chicken gut microbiome revealed by metagenomics and culture.</title>
        <authorList>
            <person name="Gilroy R."/>
            <person name="Ravi A."/>
            <person name="Getino M."/>
            <person name="Pursley I."/>
            <person name="Horton D.L."/>
            <person name="Alikhan N.F."/>
            <person name="Baker D."/>
            <person name="Gharbi K."/>
            <person name="Hall N."/>
            <person name="Watson M."/>
            <person name="Adriaenssens E.M."/>
            <person name="Foster-Nyarko E."/>
            <person name="Jarju S."/>
            <person name="Secka A."/>
            <person name="Antonio M."/>
            <person name="Oren A."/>
            <person name="Chaudhuri R.R."/>
            <person name="La Ragione R."/>
            <person name="Hildebrand F."/>
            <person name="Pallen M.J."/>
        </authorList>
    </citation>
    <scope>NUCLEOTIDE SEQUENCE</scope>
    <source>
        <strain evidence="3">1282</strain>
    </source>
</reference>
<accession>A0A9D2C127</accession>
<feature type="region of interest" description="Disordered" evidence="1">
    <location>
        <begin position="118"/>
        <end position="146"/>
    </location>
</feature>
<dbReference type="AlphaFoldDB" id="A0A9D2C127"/>
<dbReference type="EMBL" id="DXDU01000093">
    <property type="protein sequence ID" value="HIY26621.1"/>
    <property type="molecule type" value="Genomic_DNA"/>
</dbReference>
<name>A0A9D2C127_9FIRM</name>
<reference evidence="3" key="2">
    <citation type="submission" date="2021-04" db="EMBL/GenBank/DDBJ databases">
        <authorList>
            <person name="Gilroy R."/>
        </authorList>
    </citation>
    <scope>NUCLEOTIDE SEQUENCE</scope>
    <source>
        <strain evidence="3">1282</strain>
    </source>
</reference>
<keyword evidence="2" id="KW-0472">Membrane</keyword>
<comment type="caution">
    <text evidence="3">The sequence shown here is derived from an EMBL/GenBank/DDBJ whole genome shotgun (WGS) entry which is preliminary data.</text>
</comment>
<keyword evidence="2" id="KW-0812">Transmembrane</keyword>
<dbReference type="Proteomes" id="UP000823915">
    <property type="component" value="Unassembled WGS sequence"/>
</dbReference>
<evidence type="ECO:0000313" key="4">
    <source>
        <dbReference type="Proteomes" id="UP000823915"/>
    </source>
</evidence>
<organism evidence="3 4">
    <name type="scientific">Candidatus Acutalibacter pullistercoris</name>
    <dbReference type="NCBI Taxonomy" id="2838418"/>
    <lineage>
        <taxon>Bacteria</taxon>
        <taxon>Bacillati</taxon>
        <taxon>Bacillota</taxon>
        <taxon>Clostridia</taxon>
        <taxon>Eubacteriales</taxon>
        <taxon>Acutalibacteraceae</taxon>
        <taxon>Acutalibacter</taxon>
    </lineage>
</organism>
<feature type="region of interest" description="Disordered" evidence="1">
    <location>
        <begin position="634"/>
        <end position="663"/>
    </location>
</feature>
<gene>
    <name evidence="3" type="ORF">H9838_05515</name>
</gene>
<keyword evidence="2" id="KW-1133">Transmembrane helix</keyword>
<protein>
    <submittedName>
        <fullName evidence="3">Uncharacterized protein</fullName>
    </submittedName>
</protein>
<sequence>MREKGKQGRRFSPQSGKAPRENVSWRELRKDPEFAKELASRWGLEAPPESFRRGMQALYRELPDELPVKRDPVRQALKGLAAAAAVFGVVCAGLFALNAAQPQIAEALPGVGGVFQALNQPREEPSPGPQATPTPDGGESQVTEGQADGDALDVWGEKIAPDFAPVEVKGEGGTLWVDRAWSDGVSLVLDLRLDLGDYGVSLYQQAPELELVPALCQVTVNGEVPEGAAGWGESLAWSREGELTGRLLVDLGSLGEDATASGERQVSLAIGEFSDESGTLPADGEALSQLGNFYSQSMAVPWVEDYNLSFQTEVADNGASLLEVSFAPTGLEAVLEMPFLGKTSYYLQPGTSLRAARGADTGAAEIGYEGVVATTESGRALQVAPYSWMTTGGTDNYGPYNMKCGFTGLYPGEDKVIITLYDASREKPCYDEEGNFTGADPGLFQVAASFILDLAAGTADLNWDYLDEGYERLDADTYPADSGNFLGDFTNGFYVGSCQLETDLVTNGGSTGPCQLVTLFTGDLGYRPVTLVAYAGEGGYTMWSQDPTALNSYDELAGVYYHQEESGEYWESVTGQEAFGGTYRVMEFRVYYPTELLDGQGRPFREFDKFSLLDGETGEVLIEDISAALAQQRGQVTGDGPVTGEPEASPQPAGAVSAGEVAG</sequence>